<evidence type="ECO:0000259" key="4">
    <source>
        <dbReference type="Pfam" id="PF13807"/>
    </source>
</evidence>
<dbReference type="InterPro" id="IPR027417">
    <property type="entry name" value="P-loop_NTPase"/>
</dbReference>
<evidence type="ECO:0000259" key="3">
    <source>
        <dbReference type="Pfam" id="PF01656"/>
    </source>
</evidence>
<keyword evidence="1" id="KW-0175">Coiled coil</keyword>
<dbReference type="Pfam" id="PF13807">
    <property type="entry name" value="GNVR"/>
    <property type="match status" value="1"/>
</dbReference>
<reference evidence="5 6" key="1">
    <citation type="submission" date="2019-01" db="EMBL/GenBank/DDBJ databases">
        <authorList>
            <person name="Brito A."/>
        </authorList>
    </citation>
    <scope>NUCLEOTIDE SEQUENCE [LARGE SCALE GENOMIC DNA]</scope>
    <source>
        <strain evidence="5">1</strain>
    </source>
</reference>
<dbReference type="InterPro" id="IPR002586">
    <property type="entry name" value="CobQ/CobB/MinD/ParA_Nub-bd_dom"/>
</dbReference>
<evidence type="ECO:0000313" key="5">
    <source>
        <dbReference type="EMBL" id="VEP18893.1"/>
    </source>
</evidence>
<dbReference type="PANTHER" id="PTHR32309">
    <property type="entry name" value="TYROSINE-PROTEIN KINASE"/>
    <property type="match status" value="1"/>
</dbReference>
<name>A0A563W5S2_9CYAN</name>
<evidence type="ECO:0008006" key="7">
    <source>
        <dbReference type="Google" id="ProtNLM"/>
    </source>
</evidence>
<evidence type="ECO:0000313" key="6">
    <source>
        <dbReference type="Proteomes" id="UP000320055"/>
    </source>
</evidence>
<feature type="compositionally biased region" description="Low complexity" evidence="2">
    <location>
        <begin position="158"/>
        <end position="169"/>
    </location>
</feature>
<protein>
    <recommendedName>
        <fullName evidence="7">CobQ/CobB/MinD/ParA nucleotide binding domain-containing protein</fullName>
    </recommendedName>
</protein>
<organism evidence="5 6">
    <name type="scientific">Hyella patelloides LEGE 07179</name>
    <dbReference type="NCBI Taxonomy" id="945734"/>
    <lineage>
        <taxon>Bacteria</taxon>
        <taxon>Bacillati</taxon>
        <taxon>Cyanobacteriota</taxon>
        <taxon>Cyanophyceae</taxon>
        <taxon>Pleurocapsales</taxon>
        <taxon>Hyellaceae</taxon>
        <taxon>Hyella</taxon>
    </lineage>
</organism>
<dbReference type="RefSeq" id="WP_144868453.1">
    <property type="nucleotide sequence ID" value="NZ_LR213852.1"/>
</dbReference>
<dbReference type="PANTHER" id="PTHR32309:SF13">
    <property type="entry name" value="FERRIC ENTEROBACTIN TRANSPORT PROTEIN FEPE"/>
    <property type="match status" value="1"/>
</dbReference>
<keyword evidence="6" id="KW-1185">Reference proteome</keyword>
<accession>A0A563W5S2</accession>
<dbReference type="Pfam" id="PF01656">
    <property type="entry name" value="CbiA"/>
    <property type="match status" value="1"/>
</dbReference>
<feature type="domain" description="CobQ/CobB/MinD/ParA nucleotide binding" evidence="3">
    <location>
        <begin position="531"/>
        <end position="702"/>
    </location>
</feature>
<dbReference type="AlphaFoldDB" id="A0A563W5S2"/>
<proteinExistence type="predicted"/>
<evidence type="ECO:0000256" key="2">
    <source>
        <dbReference type="SAM" id="MobiDB-lite"/>
    </source>
</evidence>
<dbReference type="Proteomes" id="UP000320055">
    <property type="component" value="Unassembled WGS sequence"/>
</dbReference>
<gene>
    <name evidence="5" type="ORF">H1P_950009</name>
</gene>
<dbReference type="Gene3D" id="3.40.50.300">
    <property type="entry name" value="P-loop containing nucleotide triphosphate hydrolases"/>
    <property type="match status" value="1"/>
</dbReference>
<dbReference type="GO" id="GO:0004713">
    <property type="term" value="F:protein tyrosine kinase activity"/>
    <property type="evidence" value="ECO:0007669"/>
    <property type="project" value="TreeGrafter"/>
</dbReference>
<dbReference type="GO" id="GO:0005886">
    <property type="term" value="C:plasma membrane"/>
    <property type="evidence" value="ECO:0007669"/>
    <property type="project" value="TreeGrafter"/>
</dbReference>
<dbReference type="SUPFAM" id="SSF52540">
    <property type="entry name" value="P-loop containing nucleoside triphosphate hydrolases"/>
    <property type="match status" value="1"/>
</dbReference>
<feature type="coiled-coil region" evidence="1">
    <location>
        <begin position="283"/>
        <end position="355"/>
    </location>
</feature>
<sequence>MDKLYLKINRHWKPLLLFNLLLTIITICKINLSQKTWDAKAQLILPNTSGNLDADLGTLGSLKSTGINFSNTIDPLLVQQSILVSNPVLKQVLDSDPEKELFSSVSSYKKLFEVSLVEKSNTFNLNVSASNPELAHQRTAKWIEAYQERLNQLRQADNQSRQQFQSNQKQVKEAKQNLEQAEQELAELKQNLRLVNSDEQIKGMVKVMSDLTSLQQQAQAQAQANRQQITTISKRLSLTPTQAIRSLSLGENKDYQFVRNKLIEVDTTLNQLQTNFTNQEPRVQSLLQEREELQRRLQQYVDDAAEEIQIDSTVTSDSRGRANLIQQLVLLESEAEANQKQADQLKSQIEQMSINLESIPGEQAQLLKLERKRNIAEGIYQGLTAQVQQVGINSFDTYPNVQVIDPPEAKSKPSSPDTKLIIFSSLLASVVGSTALLLLLEGRDPLLSAKDLQSKNFSIIVSIPRFKNSDNALDFPPYIEVEFEKLASAIISQPKSKNLNSVSKLQSSGEKLGSAQLASIDSRSKQSHRLLITSAVAGEGKTTVTIGLAKALVNLGFKVLIVDGDYYKGELSQRFDYNPNSQQEIEQPISVKPNLDLFIIKPLETEKAVTLISWGQFEARLEAVESQGNYDYVLIDTSPVNLTSEAVVMTSVILDTLFVIRPGISKRNSVTSSLEQLITNNSRILGLVVNGVPKNTEEYSYRSNYLSTSGTRIQETLETLNN</sequence>
<dbReference type="EMBL" id="CAACVJ010000704">
    <property type="protein sequence ID" value="VEP18893.1"/>
    <property type="molecule type" value="Genomic_DNA"/>
</dbReference>
<dbReference type="InterPro" id="IPR032807">
    <property type="entry name" value="GNVR"/>
</dbReference>
<dbReference type="OrthoDB" id="570358at2"/>
<feature type="domain" description="Tyrosine-protein kinase G-rich" evidence="4">
    <location>
        <begin position="363"/>
        <end position="439"/>
    </location>
</feature>
<evidence type="ECO:0000256" key="1">
    <source>
        <dbReference type="SAM" id="Coils"/>
    </source>
</evidence>
<feature type="region of interest" description="Disordered" evidence="2">
    <location>
        <begin position="157"/>
        <end position="176"/>
    </location>
</feature>
<dbReference type="InterPro" id="IPR050445">
    <property type="entry name" value="Bact_polysacc_biosynth/exp"/>
</dbReference>